<gene>
    <name evidence="1" type="ORF">CROQUDRAFT_102131</name>
</gene>
<sequence length="74" mass="8055">MTDVIESLDVPGMISILGSTQHSHTDVPVQLGKVVESGSHSILLDLAVSLYFPLHTHPSSKFTTQHPRLHITSL</sequence>
<name>A0A9P6T5B8_9BASI</name>
<protein>
    <submittedName>
        <fullName evidence="1">Uncharacterized protein</fullName>
    </submittedName>
</protein>
<evidence type="ECO:0000313" key="1">
    <source>
        <dbReference type="EMBL" id="KAG0139119.1"/>
    </source>
</evidence>
<evidence type="ECO:0000313" key="2">
    <source>
        <dbReference type="Proteomes" id="UP000886653"/>
    </source>
</evidence>
<dbReference type="AlphaFoldDB" id="A0A9P6T5B8"/>
<keyword evidence="2" id="KW-1185">Reference proteome</keyword>
<dbReference type="EMBL" id="MU167788">
    <property type="protein sequence ID" value="KAG0139119.1"/>
    <property type="molecule type" value="Genomic_DNA"/>
</dbReference>
<comment type="caution">
    <text evidence="1">The sequence shown here is derived from an EMBL/GenBank/DDBJ whole genome shotgun (WGS) entry which is preliminary data.</text>
</comment>
<reference evidence="1" key="1">
    <citation type="submission" date="2013-11" db="EMBL/GenBank/DDBJ databases">
        <title>Genome sequence of the fusiform rust pathogen reveals effectors for host alternation and coevolution with pine.</title>
        <authorList>
            <consortium name="DOE Joint Genome Institute"/>
            <person name="Smith K."/>
            <person name="Pendleton A."/>
            <person name="Kubisiak T."/>
            <person name="Anderson C."/>
            <person name="Salamov A."/>
            <person name="Aerts A."/>
            <person name="Riley R."/>
            <person name="Clum A."/>
            <person name="Lindquist E."/>
            <person name="Ence D."/>
            <person name="Campbell M."/>
            <person name="Kronenberg Z."/>
            <person name="Feau N."/>
            <person name="Dhillon B."/>
            <person name="Hamelin R."/>
            <person name="Burleigh J."/>
            <person name="Smith J."/>
            <person name="Yandell M."/>
            <person name="Nelson C."/>
            <person name="Grigoriev I."/>
            <person name="Davis J."/>
        </authorList>
    </citation>
    <scope>NUCLEOTIDE SEQUENCE</scope>
    <source>
        <strain evidence="1">G11</strain>
    </source>
</reference>
<organism evidence="1 2">
    <name type="scientific">Cronartium quercuum f. sp. fusiforme G11</name>
    <dbReference type="NCBI Taxonomy" id="708437"/>
    <lineage>
        <taxon>Eukaryota</taxon>
        <taxon>Fungi</taxon>
        <taxon>Dikarya</taxon>
        <taxon>Basidiomycota</taxon>
        <taxon>Pucciniomycotina</taxon>
        <taxon>Pucciniomycetes</taxon>
        <taxon>Pucciniales</taxon>
        <taxon>Coleosporiaceae</taxon>
        <taxon>Cronartium</taxon>
    </lineage>
</organism>
<proteinExistence type="predicted"/>
<dbReference type="Proteomes" id="UP000886653">
    <property type="component" value="Unassembled WGS sequence"/>
</dbReference>
<accession>A0A9P6T5B8</accession>